<reference evidence="3 4" key="1">
    <citation type="journal article" date="2019" name="Microorganisms">
        <title>Paenibacillus lutrae sp. nov., A Chitinolytic Species Isolated from A River Otter in Castril Natural Park, Granada, Spain.</title>
        <authorList>
            <person name="Rodriguez M."/>
            <person name="Reina J.C."/>
            <person name="Bejar V."/>
            <person name="Llamas I."/>
        </authorList>
    </citation>
    <scope>NUCLEOTIDE SEQUENCE [LARGE SCALE GENOMIC DNA]</scope>
    <source>
        <strain evidence="3 4">N10</strain>
    </source>
</reference>
<accession>A0A7X3FHI8</accession>
<sequence>MSGFIGKIKQGAAEAGKRAQQTIEVNRLKLQIAAKQKDMQKLYTQIGEIVYEAYKHEDPYPDSQVAAVTGDLSTLDAEIKAMRDRMYSLYDEKSCECGHVVAIDTRFCPNCGRKFEPYTEPAQFNAIVDLKPFCPHCKEDIEPGMQYCTGCGYHLSEEDIAKQEQEGGVPYAGKYEEAFADSPVNQEDRDQGNSGRSNQYVQRDDNHAEDAREETDNRYYGNSYGGSYENKPDNK</sequence>
<feature type="compositionally biased region" description="Polar residues" evidence="1">
    <location>
        <begin position="192"/>
        <end position="201"/>
    </location>
</feature>
<dbReference type="Pfam" id="PF12773">
    <property type="entry name" value="DZR"/>
    <property type="match status" value="1"/>
</dbReference>
<organism evidence="3 4">
    <name type="scientific">Paenibacillus lutrae</name>
    <dbReference type="NCBI Taxonomy" id="2078573"/>
    <lineage>
        <taxon>Bacteria</taxon>
        <taxon>Bacillati</taxon>
        <taxon>Bacillota</taxon>
        <taxon>Bacilli</taxon>
        <taxon>Bacillales</taxon>
        <taxon>Paenibacillaceae</taxon>
        <taxon>Paenibacillus</taxon>
    </lineage>
</organism>
<name>A0A7X3FHI8_9BACL</name>
<keyword evidence="4" id="KW-1185">Reference proteome</keyword>
<dbReference type="Proteomes" id="UP000490800">
    <property type="component" value="Unassembled WGS sequence"/>
</dbReference>
<dbReference type="OrthoDB" id="2066200at2"/>
<feature type="compositionally biased region" description="Basic and acidic residues" evidence="1">
    <location>
        <begin position="202"/>
        <end position="217"/>
    </location>
</feature>
<dbReference type="InterPro" id="IPR025874">
    <property type="entry name" value="DZR"/>
</dbReference>
<gene>
    <name evidence="3" type="ORF">EDM21_10180</name>
</gene>
<evidence type="ECO:0000256" key="1">
    <source>
        <dbReference type="SAM" id="MobiDB-lite"/>
    </source>
</evidence>
<comment type="caution">
    <text evidence="3">The sequence shown here is derived from an EMBL/GenBank/DDBJ whole genome shotgun (WGS) entry which is preliminary data.</text>
</comment>
<evidence type="ECO:0000313" key="4">
    <source>
        <dbReference type="Proteomes" id="UP000490800"/>
    </source>
</evidence>
<evidence type="ECO:0000313" key="3">
    <source>
        <dbReference type="EMBL" id="MVO99893.1"/>
    </source>
</evidence>
<protein>
    <recommendedName>
        <fullName evidence="2">DZANK-type domain-containing protein</fullName>
    </recommendedName>
</protein>
<feature type="domain" description="DZANK-type" evidence="2">
    <location>
        <begin position="95"/>
        <end position="152"/>
    </location>
</feature>
<feature type="compositionally biased region" description="Low complexity" evidence="1">
    <location>
        <begin position="219"/>
        <end position="228"/>
    </location>
</feature>
<dbReference type="RefSeq" id="WP_157335223.1">
    <property type="nucleotide sequence ID" value="NZ_RHLK01000004.1"/>
</dbReference>
<feature type="region of interest" description="Disordered" evidence="1">
    <location>
        <begin position="173"/>
        <end position="235"/>
    </location>
</feature>
<evidence type="ECO:0000259" key="2">
    <source>
        <dbReference type="Pfam" id="PF12773"/>
    </source>
</evidence>
<dbReference type="AlphaFoldDB" id="A0A7X3FHI8"/>
<dbReference type="EMBL" id="RHLK01000004">
    <property type="protein sequence ID" value="MVO99893.1"/>
    <property type="molecule type" value="Genomic_DNA"/>
</dbReference>
<proteinExistence type="predicted"/>